<dbReference type="RefSeq" id="WP_160862909.1">
    <property type="nucleotide sequence ID" value="NZ_WUMK01000023.1"/>
</dbReference>
<gene>
    <name evidence="2" type="ORF">GR138_30020</name>
</gene>
<dbReference type="InterPro" id="IPR011050">
    <property type="entry name" value="Pectin_lyase_fold/virulence"/>
</dbReference>
<evidence type="ECO:0000259" key="1">
    <source>
        <dbReference type="PROSITE" id="PS51688"/>
    </source>
</evidence>
<feature type="domain" description="Peptidase S74" evidence="1">
    <location>
        <begin position="717"/>
        <end position="888"/>
    </location>
</feature>
<dbReference type="InterPro" id="IPR012334">
    <property type="entry name" value="Pectin_lyas_fold"/>
</dbReference>
<sequence length="896" mass="95002">MDRRSFLRVGALIAGDTGAAHLTQSDPALKVQFDGVSQTLPPSDGVSLLGWNSDNQLVNRQAEGASLAEARAAAEIAIAAANGKFEFDTRAAAVAADIPSSVHGITLRGWLAIGDGRAGLYIDAPNGSTDTFLSADGRVWYGAVPQAMRRFADITALAMATVAQDMILVAGMVMQPDVNGPFPDAAGRKFAPALHVTPRMFGAAGDGVADDRAAVQAAWSYAARAKIPCRMEGLEYNCSEAICWDSDLTVYGQGAILYPTAWPASGGFVNNVWMPPEPEIRRIVSNVYISDVILDGSKLPEPAAKQNANLFGGARGLSNARFVRCVGRKMRDGTGNGTGGGAFGVELGATNVVYEDCVAEDCFRAIRVGGQSGDWGGPTNALKRSIGIVMKNFTARRCGCAIFAHAVGSPTNDRNVSNIGVFDVVWDGGYVEDCGHYPWGEFDFAANPNIPPQKTGVFVFAYARNIAIRDVRVKINDDLTTRADWLGRSGYPVAGTNYIGAGKAGHIGALIWGHGRNVTMSNITLDGNVDAIFQCARAITFGDVATVPPTNGMGSVQQVLFDEIRQVRGGHDYVFDGQAGLSNRKMGVQIMRLLRHTAPNLGVVGPNGTAGLTNVRIQDVRAGGIKVEGTVAEFLAFGNTMPGTGVGDNVSFGSQAWGGGYHAKGGRYGTSYDPAANIWRFSSPSSAAEARLAFYTRGGLVGSIATTNTSTAYNTTSDETRKDFIGPLSSERAIEIIRQDPVREFTWKEGGGYAVGWGAQTSYQVSHDLATPGGWVDPLTGEAVTEGHVCWVNPQTHEAVAEGWSSYGSEHEMLLEEFGVALSAGQRGVASTLQTEINAIEANAPLLTAQRVAAVYVPWSVDQAKRTPYLWAAVSGLVDRLDALQAEIADLRSRIP</sequence>
<reference evidence="2 3" key="1">
    <citation type="submission" date="2019-12" db="EMBL/GenBank/DDBJ databases">
        <title>Shinella kummerowiae sp. nov., a symbiotic bacterium isolated from root nodules of the herbal legume Kummerowia stipulacea.</title>
        <authorList>
            <person name="Gao J."/>
        </authorList>
    </citation>
    <scope>NUCLEOTIDE SEQUENCE [LARGE SCALE GENOMIC DNA]</scope>
    <source>
        <strain evidence="2 3">CCBAU 25048</strain>
    </source>
</reference>
<dbReference type="EMBL" id="WUMK01000023">
    <property type="protein sequence ID" value="MXN49432.1"/>
    <property type="molecule type" value="Genomic_DNA"/>
</dbReference>
<dbReference type="AlphaFoldDB" id="A0A6N8SQY3"/>
<keyword evidence="3" id="KW-1185">Reference proteome</keyword>
<dbReference type="SUPFAM" id="SSF51126">
    <property type="entry name" value="Pectin lyase-like"/>
    <property type="match status" value="1"/>
</dbReference>
<evidence type="ECO:0000313" key="3">
    <source>
        <dbReference type="Proteomes" id="UP000435802"/>
    </source>
</evidence>
<dbReference type="InterPro" id="IPR030392">
    <property type="entry name" value="S74_ICA"/>
</dbReference>
<evidence type="ECO:0000313" key="2">
    <source>
        <dbReference type="EMBL" id="MXN49432.1"/>
    </source>
</evidence>
<proteinExistence type="predicted"/>
<dbReference type="OrthoDB" id="8454192at2"/>
<protein>
    <recommendedName>
        <fullName evidence="1">Peptidase S74 domain-containing protein</fullName>
    </recommendedName>
</protein>
<accession>A0A6N8SQY3</accession>
<dbReference type="Gene3D" id="2.160.20.10">
    <property type="entry name" value="Single-stranded right-handed beta-helix, Pectin lyase-like"/>
    <property type="match status" value="1"/>
</dbReference>
<name>A0A6N8SQY3_9HYPH</name>
<organism evidence="2 3">
    <name type="scientific">Shinella kummerowiae</name>
    <dbReference type="NCBI Taxonomy" id="417745"/>
    <lineage>
        <taxon>Bacteria</taxon>
        <taxon>Pseudomonadati</taxon>
        <taxon>Pseudomonadota</taxon>
        <taxon>Alphaproteobacteria</taxon>
        <taxon>Hyphomicrobiales</taxon>
        <taxon>Rhizobiaceae</taxon>
        <taxon>Shinella</taxon>
    </lineage>
</organism>
<comment type="caution">
    <text evidence="2">The sequence shown here is derived from an EMBL/GenBank/DDBJ whole genome shotgun (WGS) entry which is preliminary data.</text>
</comment>
<dbReference type="PROSITE" id="PS51688">
    <property type="entry name" value="ICA"/>
    <property type="match status" value="1"/>
</dbReference>
<dbReference type="Proteomes" id="UP000435802">
    <property type="component" value="Unassembled WGS sequence"/>
</dbReference>